<protein>
    <submittedName>
        <fullName evidence="1">Hydrolase</fullName>
    </submittedName>
</protein>
<dbReference type="GO" id="GO:0008967">
    <property type="term" value="F:phosphoglycolate phosphatase activity"/>
    <property type="evidence" value="ECO:0007669"/>
    <property type="project" value="TreeGrafter"/>
</dbReference>
<dbReference type="InterPro" id="IPR041492">
    <property type="entry name" value="HAD_2"/>
</dbReference>
<dbReference type="Proteomes" id="UP000681162">
    <property type="component" value="Unassembled WGS sequence"/>
</dbReference>
<comment type="caution">
    <text evidence="1">The sequence shown here is derived from an EMBL/GenBank/DDBJ whole genome shotgun (WGS) entry which is preliminary data.</text>
</comment>
<dbReference type="Gene3D" id="1.10.150.240">
    <property type="entry name" value="Putative phosphatase, domain 2"/>
    <property type="match status" value="1"/>
</dbReference>
<evidence type="ECO:0000313" key="2">
    <source>
        <dbReference type="Proteomes" id="UP000681162"/>
    </source>
</evidence>
<dbReference type="NCBIfam" id="TIGR01549">
    <property type="entry name" value="HAD-SF-IA-v1"/>
    <property type="match status" value="1"/>
</dbReference>
<dbReference type="InterPro" id="IPR023198">
    <property type="entry name" value="PGP-like_dom2"/>
</dbReference>
<dbReference type="Pfam" id="PF13419">
    <property type="entry name" value="HAD_2"/>
    <property type="match status" value="1"/>
</dbReference>
<keyword evidence="1" id="KW-0378">Hydrolase</keyword>
<dbReference type="InterPro" id="IPR023214">
    <property type="entry name" value="HAD_sf"/>
</dbReference>
<proteinExistence type="predicted"/>
<dbReference type="AlphaFoldDB" id="A0A919XTK6"/>
<accession>A0A919XTK6</accession>
<reference evidence="1 2" key="1">
    <citation type="submission" date="2021-03" db="EMBL/GenBank/DDBJ databases">
        <title>Antimicrobial resistance genes in bacteria isolated from Japanese honey, and their potential for conferring macrolide and lincosamide resistance in the American foulbrood pathogen Paenibacillus larvae.</title>
        <authorList>
            <person name="Okamoto M."/>
            <person name="Kumagai M."/>
            <person name="Kanamori H."/>
            <person name="Takamatsu D."/>
        </authorList>
    </citation>
    <scope>NUCLEOTIDE SEQUENCE [LARGE SCALE GENOMIC DNA]</scope>
    <source>
        <strain evidence="1 2">J41TS12</strain>
    </source>
</reference>
<dbReference type="GO" id="GO:0006281">
    <property type="term" value="P:DNA repair"/>
    <property type="evidence" value="ECO:0007669"/>
    <property type="project" value="TreeGrafter"/>
</dbReference>
<evidence type="ECO:0000313" key="1">
    <source>
        <dbReference type="EMBL" id="GIO37739.1"/>
    </source>
</evidence>
<dbReference type="SUPFAM" id="SSF56784">
    <property type="entry name" value="HAD-like"/>
    <property type="match status" value="1"/>
</dbReference>
<dbReference type="Gene3D" id="3.40.50.1000">
    <property type="entry name" value="HAD superfamily/HAD-like"/>
    <property type="match status" value="1"/>
</dbReference>
<gene>
    <name evidence="1" type="ORF">J41TS12_26000</name>
</gene>
<name>A0A919XTK6_9BACL</name>
<dbReference type="InterPro" id="IPR006439">
    <property type="entry name" value="HAD-SF_hydro_IA"/>
</dbReference>
<dbReference type="PANTHER" id="PTHR43434:SF26">
    <property type="entry name" value="PYROPHOSPHATASE PPAX"/>
    <property type="match status" value="1"/>
</dbReference>
<dbReference type="InterPro" id="IPR050155">
    <property type="entry name" value="HAD-like_hydrolase_sf"/>
</dbReference>
<dbReference type="RefSeq" id="WP_212939971.1">
    <property type="nucleotide sequence ID" value="NZ_BORR01000008.1"/>
</dbReference>
<dbReference type="InterPro" id="IPR036412">
    <property type="entry name" value="HAD-like_sf"/>
</dbReference>
<dbReference type="EMBL" id="BORR01000008">
    <property type="protein sequence ID" value="GIO37739.1"/>
    <property type="molecule type" value="Genomic_DNA"/>
</dbReference>
<dbReference type="SFLD" id="SFLDG01129">
    <property type="entry name" value="C1.5:_HAD__Beta-PGM__Phosphata"/>
    <property type="match status" value="1"/>
</dbReference>
<dbReference type="GO" id="GO:0005829">
    <property type="term" value="C:cytosol"/>
    <property type="evidence" value="ECO:0007669"/>
    <property type="project" value="TreeGrafter"/>
</dbReference>
<sequence length="208" mass="23666">MYTACIFDIDGTLIHTEQAVLGSLQKLLKQNYNREMSQQDLAFVLGIPGAVSLRRLGIEYVDLANKRWNDLMGEYRHTVHVYEGVRQLLTDLREQSALTGVVTSKTYQEFLDDFVPFGLVHDLTYAICADDTNLHKPHPEPLLKFLEMSGARAEESIYIGDTIYDYECARDAGVDFGLALWGCRQPDAIPAKYKFEHPSDILPLIERH</sequence>
<dbReference type="PANTHER" id="PTHR43434">
    <property type="entry name" value="PHOSPHOGLYCOLATE PHOSPHATASE"/>
    <property type="match status" value="1"/>
</dbReference>
<dbReference type="SFLD" id="SFLDS00003">
    <property type="entry name" value="Haloacid_Dehalogenase"/>
    <property type="match status" value="1"/>
</dbReference>
<organism evidence="1 2">
    <name type="scientific">Paenibacillus antibioticophila</name>
    <dbReference type="NCBI Taxonomy" id="1274374"/>
    <lineage>
        <taxon>Bacteria</taxon>
        <taxon>Bacillati</taxon>
        <taxon>Bacillota</taxon>
        <taxon>Bacilli</taxon>
        <taxon>Bacillales</taxon>
        <taxon>Paenibacillaceae</taxon>
        <taxon>Paenibacillus</taxon>
    </lineage>
</organism>
<keyword evidence="2" id="KW-1185">Reference proteome</keyword>